<dbReference type="Gene3D" id="3.30.1520.10">
    <property type="entry name" value="Phox-like domain"/>
    <property type="match status" value="1"/>
</dbReference>
<feature type="domain" description="PX" evidence="5">
    <location>
        <begin position="31"/>
        <end position="143"/>
    </location>
</feature>
<dbReference type="PANTHER" id="PTHR22999">
    <property type="entry name" value="PX SERINE/THREONINE KINASE PXK"/>
    <property type="match status" value="1"/>
</dbReference>
<dbReference type="SUPFAM" id="SSF64268">
    <property type="entry name" value="PX domain"/>
    <property type="match status" value="1"/>
</dbReference>
<protein>
    <submittedName>
        <fullName evidence="6">PX domain-containing protein kinase-like protein</fullName>
    </submittedName>
</protein>
<reference evidence="6 7" key="1">
    <citation type="submission" date="2019-07" db="EMBL/GenBank/DDBJ databases">
        <title>Draft genome assembly of a fouling barnacle, Amphibalanus amphitrite (Darwin, 1854): The first reference genome for Thecostraca.</title>
        <authorList>
            <person name="Kim W."/>
        </authorList>
    </citation>
    <scope>NUCLEOTIDE SEQUENCE [LARGE SCALE GENOMIC DNA]</scope>
    <source>
        <strain evidence="6">SNU_AA5</strain>
        <tissue evidence="6">Soma without cirri and trophi</tissue>
    </source>
</reference>
<dbReference type="GO" id="GO:0005770">
    <property type="term" value="C:late endosome"/>
    <property type="evidence" value="ECO:0007669"/>
    <property type="project" value="TreeGrafter"/>
</dbReference>
<comment type="subcellular location">
    <subcellularLocation>
        <location evidence="1">Cytoplasm</location>
    </subcellularLocation>
</comment>
<name>A0A6A4WFT2_AMPAM</name>
<dbReference type="InterPro" id="IPR051837">
    <property type="entry name" value="SortingNexin/PXDomain-PKLike"/>
</dbReference>
<gene>
    <name evidence="6" type="primary">Pxk</name>
    <name evidence="6" type="ORF">FJT64_026751</name>
</gene>
<dbReference type="GO" id="GO:0005886">
    <property type="term" value="C:plasma membrane"/>
    <property type="evidence" value="ECO:0007669"/>
    <property type="project" value="TreeGrafter"/>
</dbReference>
<keyword evidence="6" id="KW-0808">Transferase</keyword>
<dbReference type="GO" id="GO:0005524">
    <property type="term" value="F:ATP binding"/>
    <property type="evidence" value="ECO:0007669"/>
    <property type="project" value="InterPro"/>
</dbReference>
<dbReference type="PANTHER" id="PTHR22999:SF40">
    <property type="entry name" value="PX DOMAIN-CONTAINING PROTEIN KINASE-LIKE PROTEIN"/>
    <property type="match status" value="1"/>
</dbReference>
<dbReference type="GO" id="GO:0035091">
    <property type="term" value="F:phosphatidylinositol binding"/>
    <property type="evidence" value="ECO:0007669"/>
    <property type="project" value="InterPro"/>
</dbReference>
<feature type="domain" description="Protein kinase" evidence="4">
    <location>
        <begin position="130"/>
        <end position="452"/>
    </location>
</feature>
<dbReference type="GO" id="GO:0006622">
    <property type="term" value="P:protein targeting to lysosome"/>
    <property type="evidence" value="ECO:0007669"/>
    <property type="project" value="TreeGrafter"/>
</dbReference>
<dbReference type="Gene3D" id="1.10.510.10">
    <property type="entry name" value="Transferase(Phosphotransferase) domain 1"/>
    <property type="match status" value="1"/>
</dbReference>
<dbReference type="GO" id="GO:0005769">
    <property type="term" value="C:early endosome"/>
    <property type="evidence" value="ECO:0007669"/>
    <property type="project" value="TreeGrafter"/>
</dbReference>
<accession>A0A6A4WFT2</accession>
<evidence type="ECO:0000256" key="2">
    <source>
        <dbReference type="ARBA" id="ARBA00022490"/>
    </source>
</evidence>
<evidence type="ECO:0000313" key="6">
    <source>
        <dbReference type="EMBL" id="KAF0300831.1"/>
    </source>
</evidence>
<dbReference type="Pfam" id="PF00787">
    <property type="entry name" value="PX"/>
    <property type="match status" value="1"/>
</dbReference>
<dbReference type="InterPro" id="IPR000719">
    <property type="entry name" value="Prot_kinase_dom"/>
</dbReference>
<evidence type="ECO:0000259" key="5">
    <source>
        <dbReference type="PROSITE" id="PS50195"/>
    </source>
</evidence>
<dbReference type="AlphaFoldDB" id="A0A6A4WFT2"/>
<comment type="caution">
    <text evidence="6">The sequence shown here is derived from an EMBL/GenBank/DDBJ whole genome shotgun (WGS) entry which is preliminary data.</text>
</comment>
<sequence>MHSYLADPDSVPVTADAMAVFERRPANKVLLDDTDPLTCNIEGHQQREDHTEYIISVVRGIRGTDRWRVRHRYNDFVELNEQLAPARLDLKLPRKKVFGNMDKNFIEDRRQGLQVYLDTILAHPLLSQCLAVKRFLDPPNYPDSMEADAAQAVQLALRGTSIVSLADPLPALGWRARAFHQGATEAGRRQLLTWCPYGPDRCLTLQQLTTVNKCLASIQTHEYCRLTDRAGLRIAPFCPAGSLRDVISGSKPGAAPFLAKYGGVRPECALLYSDIRTIGRQILEALRLLHQRGIPYGHLHSGNVLYDGGVCRLTDLENAVWGVPPYYRPYLVRHRRLATTEAADVYGLGHVLHELTFGRPLLSDRLERLPPDLMPELGRVLESLLSEAALKSGLPTVEELLETPLFRDVVPPLPVSCAIRMTPQCRELLRTVKTSTEQRLQQDQRLYRHQRRLDKTEALLNDEEKRRVRRQLQRKVGDRGGDEEGPAGKGSRFQLELCQAAFYSSPTASAATTTASSAICGH</sequence>
<evidence type="ECO:0000259" key="4">
    <source>
        <dbReference type="PROSITE" id="PS50011"/>
    </source>
</evidence>
<dbReference type="SUPFAM" id="SSF56112">
    <property type="entry name" value="Protein kinase-like (PK-like)"/>
    <property type="match status" value="1"/>
</dbReference>
<dbReference type="PROSITE" id="PS50011">
    <property type="entry name" value="PROTEIN_KINASE_DOM"/>
    <property type="match status" value="1"/>
</dbReference>
<keyword evidence="6" id="KW-0418">Kinase</keyword>
<organism evidence="6 7">
    <name type="scientific">Amphibalanus amphitrite</name>
    <name type="common">Striped barnacle</name>
    <name type="synonym">Balanus amphitrite</name>
    <dbReference type="NCBI Taxonomy" id="1232801"/>
    <lineage>
        <taxon>Eukaryota</taxon>
        <taxon>Metazoa</taxon>
        <taxon>Ecdysozoa</taxon>
        <taxon>Arthropoda</taxon>
        <taxon>Crustacea</taxon>
        <taxon>Multicrustacea</taxon>
        <taxon>Cirripedia</taxon>
        <taxon>Thoracica</taxon>
        <taxon>Thoracicalcarea</taxon>
        <taxon>Balanomorpha</taxon>
        <taxon>Balanoidea</taxon>
        <taxon>Balanidae</taxon>
        <taxon>Amphibalaninae</taxon>
        <taxon>Amphibalanus</taxon>
    </lineage>
</organism>
<dbReference type="GO" id="GO:0043271">
    <property type="term" value="P:negative regulation of monoatomic ion transport"/>
    <property type="evidence" value="ECO:0007669"/>
    <property type="project" value="TreeGrafter"/>
</dbReference>
<dbReference type="EMBL" id="VIIS01001228">
    <property type="protein sequence ID" value="KAF0300831.1"/>
    <property type="molecule type" value="Genomic_DNA"/>
</dbReference>
<feature type="region of interest" description="Disordered" evidence="3">
    <location>
        <begin position="470"/>
        <end position="490"/>
    </location>
</feature>
<dbReference type="GO" id="GO:0004672">
    <property type="term" value="F:protein kinase activity"/>
    <property type="evidence" value="ECO:0007669"/>
    <property type="project" value="InterPro"/>
</dbReference>
<proteinExistence type="predicted"/>
<evidence type="ECO:0000313" key="7">
    <source>
        <dbReference type="Proteomes" id="UP000440578"/>
    </source>
</evidence>
<dbReference type="PROSITE" id="PS50195">
    <property type="entry name" value="PX"/>
    <property type="match status" value="1"/>
</dbReference>
<dbReference type="GO" id="GO:0045022">
    <property type="term" value="P:early endosome to late endosome transport"/>
    <property type="evidence" value="ECO:0007669"/>
    <property type="project" value="TreeGrafter"/>
</dbReference>
<evidence type="ECO:0000256" key="3">
    <source>
        <dbReference type="SAM" id="MobiDB-lite"/>
    </source>
</evidence>
<keyword evidence="2" id="KW-0963">Cytoplasm</keyword>
<dbReference type="Proteomes" id="UP000440578">
    <property type="component" value="Unassembled WGS sequence"/>
</dbReference>
<keyword evidence="7" id="KW-1185">Reference proteome</keyword>
<evidence type="ECO:0000256" key="1">
    <source>
        <dbReference type="ARBA" id="ARBA00004496"/>
    </source>
</evidence>
<dbReference type="InterPro" id="IPR036871">
    <property type="entry name" value="PX_dom_sf"/>
</dbReference>
<dbReference type="InterPro" id="IPR001683">
    <property type="entry name" value="PX_dom"/>
</dbReference>
<dbReference type="SMART" id="SM00312">
    <property type="entry name" value="PX"/>
    <property type="match status" value="1"/>
</dbReference>
<dbReference type="GO" id="GO:0008333">
    <property type="term" value="P:endosome to lysosome transport"/>
    <property type="evidence" value="ECO:0007669"/>
    <property type="project" value="TreeGrafter"/>
</dbReference>
<dbReference type="InterPro" id="IPR011009">
    <property type="entry name" value="Kinase-like_dom_sf"/>
</dbReference>